<dbReference type="PANTHER" id="PTHR12135">
    <property type="entry name" value="DNA REPAIR PROTEIN XP-C / RAD4"/>
    <property type="match status" value="1"/>
</dbReference>
<dbReference type="Pfam" id="PF10404">
    <property type="entry name" value="BHD_2"/>
    <property type="match status" value="1"/>
</dbReference>
<accession>A0ABN7AF17</accession>
<dbReference type="Gene3D" id="2.20.20.110">
    <property type="entry name" value="Rad4, beta-hairpin domain BHD1"/>
    <property type="match status" value="1"/>
</dbReference>
<dbReference type="EMBL" id="AP028910">
    <property type="protein sequence ID" value="BES90876.1"/>
    <property type="molecule type" value="Genomic_DNA"/>
</dbReference>
<evidence type="ECO:0000313" key="10">
    <source>
        <dbReference type="Proteomes" id="UP001307889"/>
    </source>
</evidence>
<dbReference type="InterPro" id="IPR042488">
    <property type="entry name" value="Rad4_BHD3_sf"/>
</dbReference>
<dbReference type="Gene3D" id="3.30.70.2460">
    <property type="entry name" value="Rad4, beta-hairpin domain BHD3"/>
    <property type="match status" value="1"/>
</dbReference>
<sequence>MPRSVRRIRSCKNHPFYALERHLLKYEAIFPPNAVPIGYVRGEPVYSRVCVTTLHTKETWMRKAKAVRLGEEPYKVVKARPKHDKGTGAVIKDLPLPLFGYWQVEDYIPPPAVNGVVPKNDFGNVELYRPCMLPPGTVHIQVPGIPKVAKKLGIDFAPAVVDWEFHSGGSHPIFDGVIVCEEFQDVLMDAWNVAIDEDAQRAKQKSRARAVKNWKKLIRSVLIRKRIEKRCKIDLSNVKVP</sequence>
<keyword evidence="3" id="KW-0227">DNA damage</keyword>
<keyword evidence="4" id="KW-0234">DNA repair</keyword>
<evidence type="ECO:0000256" key="4">
    <source>
        <dbReference type="ARBA" id="ARBA00023204"/>
    </source>
</evidence>
<dbReference type="Pfam" id="PF10405">
    <property type="entry name" value="BHD_3"/>
    <property type="match status" value="1"/>
</dbReference>
<dbReference type="InterPro" id="IPR018327">
    <property type="entry name" value="BHD_2"/>
</dbReference>
<evidence type="ECO:0000256" key="3">
    <source>
        <dbReference type="ARBA" id="ARBA00022763"/>
    </source>
</evidence>
<evidence type="ECO:0000256" key="5">
    <source>
        <dbReference type="ARBA" id="ARBA00023242"/>
    </source>
</evidence>
<evidence type="ECO:0000259" key="7">
    <source>
        <dbReference type="SMART" id="SM01031"/>
    </source>
</evidence>
<dbReference type="InterPro" id="IPR018328">
    <property type="entry name" value="Rad4_beta-hairpin_dom3"/>
</dbReference>
<dbReference type="PANTHER" id="PTHR12135:SF0">
    <property type="entry name" value="DNA REPAIR PROTEIN COMPLEMENTING XP-C CELLS"/>
    <property type="match status" value="1"/>
</dbReference>
<protein>
    <submittedName>
        <fullName evidence="9">Repair protein</fullName>
    </submittedName>
</protein>
<feature type="domain" description="Rad4 beta-hairpin" evidence="6">
    <location>
        <begin position="4"/>
        <end position="52"/>
    </location>
</feature>
<dbReference type="SMART" id="SM01032">
    <property type="entry name" value="BHD_3"/>
    <property type="match status" value="1"/>
</dbReference>
<evidence type="ECO:0000259" key="8">
    <source>
        <dbReference type="SMART" id="SM01032"/>
    </source>
</evidence>
<dbReference type="Proteomes" id="UP001307889">
    <property type="component" value="Chromosome 2"/>
</dbReference>
<feature type="domain" description="Rad4 beta-hairpin" evidence="7">
    <location>
        <begin position="54"/>
        <end position="110"/>
    </location>
</feature>
<dbReference type="SMART" id="SM01030">
    <property type="entry name" value="BHD_1"/>
    <property type="match status" value="1"/>
</dbReference>
<gene>
    <name evidence="9" type="ORF">NTJ_03685</name>
</gene>
<comment type="similarity">
    <text evidence="2">Belongs to the XPC family.</text>
</comment>
<dbReference type="InterPro" id="IPR004583">
    <property type="entry name" value="DNA_repair_Rad4"/>
</dbReference>
<evidence type="ECO:0000256" key="1">
    <source>
        <dbReference type="ARBA" id="ARBA00004123"/>
    </source>
</evidence>
<dbReference type="Pfam" id="PF10403">
    <property type="entry name" value="BHD_1"/>
    <property type="match status" value="1"/>
</dbReference>
<dbReference type="InterPro" id="IPR018326">
    <property type="entry name" value="Rad4_beta-hairpin_dom1"/>
</dbReference>
<dbReference type="SMART" id="SM01031">
    <property type="entry name" value="BHD_2"/>
    <property type="match status" value="1"/>
</dbReference>
<proteinExistence type="inferred from homology"/>
<reference evidence="9 10" key="1">
    <citation type="submission" date="2023-09" db="EMBL/GenBank/DDBJ databases">
        <title>Nesidiocoris tenuis whole genome shotgun sequence.</title>
        <authorList>
            <person name="Shibata T."/>
            <person name="Shimoda M."/>
            <person name="Kobayashi T."/>
            <person name="Uehara T."/>
        </authorList>
    </citation>
    <scope>NUCLEOTIDE SEQUENCE [LARGE SCALE GENOMIC DNA]</scope>
    <source>
        <strain evidence="9 10">Japan</strain>
    </source>
</reference>
<organism evidence="9 10">
    <name type="scientific">Nesidiocoris tenuis</name>
    <dbReference type="NCBI Taxonomy" id="355587"/>
    <lineage>
        <taxon>Eukaryota</taxon>
        <taxon>Metazoa</taxon>
        <taxon>Ecdysozoa</taxon>
        <taxon>Arthropoda</taxon>
        <taxon>Hexapoda</taxon>
        <taxon>Insecta</taxon>
        <taxon>Pterygota</taxon>
        <taxon>Neoptera</taxon>
        <taxon>Paraneoptera</taxon>
        <taxon>Hemiptera</taxon>
        <taxon>Heteroptera</taxon>
        <taxon>Panheteroptera</taxon>
        <taxon>Cimicomorpha</taxon>
        <taxon>Miridae</taxon>
        <taxon>Dicyphina</taxon>
        <taxon>Nesidiocoris</taxon>
    </lineage>
</organism>
<feature type="domain" description="Rad4 beta-hairpin" evidence="8">
    <location>
        <begin position="117"/>
        <end position="191"/>
    </location>
</feature>
<evidence type="ECO:0000256" key="2">
    <source>
        <dbReference type="ARBA" id="ARBA00009525"/>
    </source>
</evidence>
<keyword evidence="5" id="KW-0539">Nucleus</keyword>
<keyword evidence="10" id="KW-1185">Reference proteome</keyword>
<evidence type="ECO:0000259" key="6">
    <source>
        <dbReference type="SMART" id="SM01030"/>
    </source>
</evidence>
<evidence type="ECO:0000313" key="9">
    <source>
        <dbReference type="EMBL" id="BES90876.1"/>
    </source>
</evidence>
<name>A0ABN7AF17_9HEMI</name>
<comment type="subcellular location">
    <subcellularLocation>
        <location evidence="1">Nucleus</location>
    </subcellularLocation>
</comment>